<name>A0ABQ5FSP3_9ASTR</name>
<proteinExistence type="predicted"/>
<dbReference type="EMBL" id="BQNB010017709">
    <property type="protein sequence ID" value="GJT66371.1"/>
    <property type="molecule type" value="Genomic_DNA"/>
</dbReference>
<evidence type="ECO:0000313" key="1">
    <source>
        <dbReference type="EMBL" id="GJT66371.1"/>
    </source>
</evidence>
<organism evidence="1 2">
    <name type="scientific">Tanacetum coccineum</name>
    <dbReference type="NCBI Taxonomy" id="301880"/>
    <lineage>
        <taxon>Eukaryota</taxon>
        <taxon>Viridiplantae</taxon>
        <taxon>Streptophyta</taxon>
        <taxon>Embryophyta</taxon>
        <taxon>Tracheophyta</taxon>
        <taxon>Spermatophyta</taxon>
        <taxon>Magnoliopsida</taxon>
        <taxon>eudicotyledons</taxon>
        <taxon>Gunneridae</taxon>
        <taxon>Pentapetalae</taxon>
        <taxon>asterids</taxon>
        <taxon>campanulids</taxon>
        <taxon>Asterales</taxon>
        <taxon>Asteraceae</taxon>
        <taxon>Asteroideae</taxon>
        <taxon>Anthemideae</taxon>
        <taxon>Anthemidinae</taxon>
        <taxon>Tanacetum</taxon>
    </lineage>
</organism>
<evidence type="ECO:0000313" key="2">
    <source>
        <dbReference type="Proteomes" id="UP001151760"/>
    </source>
</evidence>
<comment type="caution">
    <text evidence="1">The sequence shown here is derived from an EMBL/GenBank/DDBJ whole genome shotgun (WGS) entry which is preliminary data.</text>
</comment>
<sequence>MKLQCHNVIHSRISNGASLNSGDHPITKPNYNISIEDLLVRPVEVSDIDKRTKNEAKLDKTKHGFGKSREVKVKANKVNPDEVKVNPERNWAGSKNSGSKAGLRVKIGYLFSLTAKAQLAQCKEA</sequence>
<gene>
    <name evidence="1" type="ORF">Tco_1017851</name>
</gene>
<keyword evidence="2" id="KW-1185">Reference proteome</keyword>
<reference evidence="1" key="1">
    <citation type="journal article" date="2022" name="Int. J. Mol. Sci.">
        <title>Draft Genome of Tanacetum Coccineum: Genomic Comparison of Closely Related Tanacetum-Family Plants.</title>
        <authorList>
            <person name="Yamashiro T."/>
            <person name="Shiraishi A."/>
            <person name="Nakayama K."/>
            <person name="Satake H."/>
        </authorList>
    </citation>
    <scope>NUCLEOTIDE SEQUENCE</scope>
</reference>
<dbReference type="Proteomes" id="UP001151760">
    <property type="component" value="Unassembled WGS sequence"/>
</dbReference>
<protein>
    <submittedName>
        <fullName evidence="1">Uncharacterized protein</fullName>
    </submittedName>
</protein>
<accession>A0ABQ5FSP3</accession>
<reference evidence="1" key="2">
    <citation type="submission" date="2022-01" db="EMBL/GenBank/DDBJ databases">
        <authorList>
            <person name="Yamashiro T."/>
            <person name="Shiraishi A."/>
            <person name="Satake H."/>
            <person name="Nakayama K."/>
        </authorList>
    </citation>
    <scope>NUCLEOTIDE SEQUENCE</scope>
</reference>